<keyword evidence="8" id="KW-1185">Reference proteome</keyword>
<evidence type="ECO:0000313" key="6">
    <source>
        <dbReference type="EMBL" id="OWM73969.1"/>
    </source>
</evidence>
<dbReference type="InterPro" id="IPR030960">
    <property type="entry name" value="DHQS/DOIS_N"/>
</dbReference>
<gene>
    <name evidence="9" type="primary">LOC116212788</name>
    <name evidence="6" type="ORF">CDL15_Pgr022240</name>
</gene>
<dbReference type="EMBL" id="MTKT01003937">
    <property type="protein sequence ID" value="OWM73969.1"/>
    <property type="molecule type" value="Genomic_DNA"/>
</dbReference>
<evidence type="ECO:0000256" key="3">
    <source>
        <dbReference type="SAM" id="MobiDB-lite"/>
    </source>
</evidence>
<reference evidence="7" key="1">
    <citation type="journal article" date="2017" name="Plant J.">
        <title>The pomegranate (Punica granatum L.) genome and the genomics of punicalagin biosynthesis.</title>
        <authorList>
            <person name="Qin G."/>
            <person name="Xu C."/>
            <person name="Ming R."/>
            <person name="Tang H."/>
            <person name="Guyot R."/>
            <person name="Kramer E.M."/>
            <person name="Hu Y."/>
            <person name="Yi X."/>
            <person name="Qi Y."/>
            <person name="Xu X."/>
            <person name="Gao Z."/>
            <person name="Pan H."/>
            <person name="Jian J."/>
            <person name="Tian Y."/>
            <person name="Yue Z."/>
            <person name="Xu Y."/>
        </authorList>
    </citation>
    <scope>NUCLEOTIDE SEQUENCE [LARGE SCALE GENOMIC DNA]</scope>
    <source>
        <strain evidence="7">cv. Dabenzi</strain>
    </source>
</reference>
<dbReference type="Pfam" id="PF01959">
    <property type="entry name" value="DHQS"/>
    <property type="match status" value="1"/>
</dbReference>
<dbReference type="Proteomes" id="UP000197138">
    <property type="component" value="Unassembled WGS sequence"/>
</dbReference>
<sequence length="430" mass="47281">MAAPALLSPPRASPATISRHLPCRAPKTEKWNKCRLRSPELRWVSSDSTSGSSPRLPKSPFTTMCSKDASISPDTFEGKKRVWIWTENKQVMTAAVERGWNTFLFTRPELADDWSSIAMIQPLFIKDGLLVDGEEKTVATIIEVSTAEGLQRLHPEDGQPQNIVLDLLDWQVIPAENIVATFQGSQKTVFAISKTPTEARTFLEALEQGLGGVVLKAQDTEAVIDLKDYFDRRDEVRNRLSLTKASIIRISTAGMGDRVCVDLCSLMRPGEGLLVGSFARGLFLVHSECLESNYISSRPFRVNAGPVHSYVAVPGGRTCYLSELKTGKEVLVVDHEGFQRTAIVGRVKIETRPLILVETKVDSSDSHTVYSIFLQNAETVALISPSDKGNGTHGTVIPVTSLKVGDEILLRVQGGARHTGIEIQEFIVEN</sequence>
<evidence type="ECO:0000313" key="7">
    <source>
        <dbReference type="Proteomes" id="UP000197138"/>
    </source>
</evidence>
<organism evidence="6 7">
    <name type="scientific">Punica granatum</name>
    <name type="common">Pomegranate</name>
    <dbReference type="NCBI Taxonomy" id="22663"/>
    <lineage>
        <taxon>Eukaryota</taxon>
        <taxon>Viridiplantae</taxon>
        <taxon>Streptophyta</taxon>
        <taxon>Embryophyta</taxon>
        <taxon>Tracheophyta</taxon>
        <taxon>Spermatophyta</taxon>
        <taxon>Magnoliopsida</taxon>
        <taxon>eudicotyledons</taxon>
        <taxon>Gunneridae</taxon>
        <taxon>Pentapetalae</taxon>
        <taxon>rosids</taxon>
        <taxon>malvids</taxon>
        <taxon>Myrtales</taxon>
        <taxon>Lythraceae</taxon>
        <taxon>Punica</taxon>
    </lineage>
</organism>
<accession>A0A218WNA7</accession>
<dbReference type="InterPro" id="IPR056179">
    <property type="entry name" value="DHQS_C"/>
</dbReference>
<keyword evidence="1" id="KW-0028">Amino-acid biosynthesis</keyword>
<dbReference type="PANTHER" id="PTHR33563">
    <property type="match status" value="1"/>
</dbReference>
<dbReference type="GO" id="GO:0016491">
    <property type="term" value="F:oxidoreductase activity"/>
    <property type="evidence" value="ECO:0007669"/>
    <property type="project" value="InterPro"/>
</dbReference>
<dbReference type="AlphaFoldDB" id="A0A218WNA7"/>
<name>A0A218WNA7_PUNGR</name>
<reference evidence="8" key="3">
    <citation type="journal article" date="2020" name="Plant Biotechnol. J.">
        <title>The pomegranate (Punica granatum L.) draft genome dissects genetic divergence between soft- and hard-seeded cultivars.</title>
        <authorList>
            <person name="Luo X."/>
            <person name="Li H."/>
            <person name="Wu Z."/>
            <person name="Yao W."/>
            <person name="Zhao P."/>
            <person name="Cao D."/>
            <person name="Yu H."/>
            <person name="Li K."/>
            <person name="Poudel K."/>
            <person name="Zhao D."/>
            <person name="Zhang F."/>
            <person name="Xia X."/>
            <person name="Chen L."/>
            <person name="Wang Q."/>
            <person name="Jing D."/>
            <person name="Cao S."/>
        </authorList>
    </citation>
    <scope>NUCLEOTIDE SEQUENCE [LARGE SCALE GENOMIC DNA]</scope>
</reference>
<dbReference type="GO" id="GO:0009073">
    <property type="term" value="P:aromatic amino acid family biosynthetic process"/>
    <property type="evidence" value="ECO:0007669"/>
    <property type="project" value="UniProtKB-KW"/>
</dbReference>
<proteinExistence type="predicted"/>
<reference evidence="9" key="4">
    <citation type="submission" date="2025-04" db="UniProtKB">
        <authorList>
            <consortium name="RefSeq"/>
        </authorList>
    </citation>
    <scope>IDENTIFICATION</scope>
    <source>
        <tissue evidence="9">Leaf</tissue>
    </source>
</reference>
<evidence type="ECO:0000256" key="2">
    <source>
        <dbReference type="ARBA" id="ARBA00023141"/>
    </source>
</evidence>
<evidence type="ECO:0000259" key="4">
    <source>
        <dbReference type="Pfam" id="PF01959"/>
    </source>
</evidence>
<dbReference type="GO" id="GO:0008652">
    <property type="term" value="P:amino acid biosynthetic process"/>
    <property type="evidence" value="ECO:0007669"/>
    <property type="project" value="UniProtKB-KW"/>
</dbReference>
<dbReference type="PANTHER" id="PTHR33563:SF1">
    <property type="entry name" value="3-DEHYDROQUINATE SYNTHASE"/>
    <property type="match status" value="1"/>
</dbReference>
<dbReference type="PIRSF" id="PIRSF006655">
    <property type="entry name" value="DHQ_synth"/>
    <property type="match status" value="1"/>
</dbReference>
<protein>
    <submittedName>
        <fullName evidence="9">Uncharacterized protein LOC116212788</fullName>
    </submittedName>
</protein>
<evidence type="ECO:0000256" key="1">
    <source>
        <dbReference type="ARBA" id="ARBA00022605"/>
    </source>
</evidence>
<evidence type="ECO:0000313" key="9">
    <source>
        <dbReference type="RefSeq" id="XP_031403344.1"/>
    </source>
</evidence>
<dbReference type="Proteomes" id="UP000515151">
    <property type="component" value="Chromosome 7"/>
</dbReference>
<dbReference type="GeneID" id="116212788"/>
<dbReference type="InterPro" id="IPR002812">
    <property type="entry name" value="DHQS"/>
</dbReference>
<feature type="domain" description="3-dehydroquinate synthase N-terminal" evidence="4">
    <location>
        <begin position="79"/>
        <end position="230"/>
    </location>
</feature>
<feature type="domain" description="3-dehydroquinate synthase C-terminal" evidence="5">
    <location>
        <begin position="245"/>
        <end position="430"/>
    </location>
</feature>
<reference evidence="6" key="2">
    <citation type="submission" date="2017-06" db="EMBL/GenBank/DDBJ databases">
        <title>The pomegranate genome and the genomics of punicalagin biosynthesis.</title>
        <authorList>
            <person name="Xu C."/>
        </authorList>
    </citation>
    <scope>NUCLEOTIDE SEQUENCE [LARGE SCALE GENOMIC DNA]</scope>
    <source>
        <tissue evidence="6">Fresh leaf</tissue>
    </source>
</reference>
<evidence type="ECO:0000313" key="8">
    <source>
        <dbReference type="Proteomes" id="UP000515151"/>
    </source>
</evidence>
<evidence type="ECO:0000259" key="5">
    <source>
        <dbReference type="Pfam" id="PF26558"/>
    </source>
</evidence>
<keyword evidence="2" id="KW-0057">Aromatic amino acid biosynthesis</keyword>
<dbReference type="Pfam" id="PF26558">
    <property type="entry name" value="DHQS_2nd"/>
    <property type="match status" value="1"/>
</dbReference>
<dbReference type="GO" id="GO:0003856">
    <property type="term" value="F:3-dehydroquinate synthase activity"/>
    <property type="evidence" value="ECO:0007669"/>
    <property type="project" value="InterPro"/>
</dbReference>
<dbReference type="OrthoDB" id="3275at2759"/>
<dbReference type="RefSeq" id="XP_031403344.1">
    <property type="nucleotide sequence ID" value="XM_031547484.1"/>
</dbReference>
<feature type="region of interest" description="Disordered" evidence="3">
    <location>
        <begin position="44"/>
        <end position="64"/>
    </location>
</feature>